<name>A0A6N4DTJ2_9GAMM</name>
<dbReference type="Pfam" id="PF00753">
    <property type="entry name" value="Lactamase_B"/>
    <property type="match status" value="1"/>
</dbReference>
<dbReference type="InterPro" id="IPR001279">
    <property type="entry name" value="Metallo-B-lactamas"/>
</dbReference>
<dbReference type="CDD" id="cd07726">
    <property type="entry name" value="ST1585-like_MBL-fold"/>
    <property type="match status" value="1"/>
</dbReference>
<proteinExistence type="predicted"/>
<reference evidence="2 3" key="1">
    <citation type="submission" date="2018-01" db="EMBL/GenBank/DDBJ databases">
        <title>Novel co-symbiosis in the lucinid bivalve Phacoides pectinatus.</title>
        <authorList>
            <person name="Lim S.J."/>
            <person name="Davis B.G."/>
            <person name="Gill D.E."/>
            <person name="Engel A.S."/>
            <person name="Anderson L.C."/>
            <person name="Campbell B.J."/>
        </authorList>
    </citation>
    <scope>NUCLEOTIDE SEQUENCE [LARGE SCALE GENOMIC DNA]</scope>
    <source>
        <strain evidence="2">N3_P5</strain>
    </source>
</reference>
<dbReference type="SMART" id="SM00849">
    <property type="entry name" value="Lactamase_B"/>
    <property type="match status" value="1"/>
</dbReference>
<dbReference type="InterPro" id="IPR037482">
    <property type="entry name" value="ST1585_MBL-fold"/>
</dbReference>
<protein>
    <submittedName>
        <fullName evidence="2">MBL fold metallo-hydrolase</fullName>
    </submittedName>
</protein>
<dbReference type="Gene3D" id="3.60.15.10">
    <property type="entry name" value="Ribonuclease Z/Hydroxyacylglutathione hydrolase-like"/>
    <property type="match status" value="1"/>
</dbReference>
<sequence>MEVKLSYRDLGHGITCIEAHFQRPNLACCYLLEGDGEAALIDTGTNNTVPSVMELLEHKGLAPHQVKYVIPTHVHLDHAGGAGELMERLPEARLLIHPFGARHMTDPAKLIAGATAVYGEAQFERDYGTLIPIDPARVTEAGDGLEVEIGGRTLVCLDTPGHARHHICLWDPRSRGMFTGDTFGIAYPELATERGPFMLLPTTPVQFDPEAWHQTIDRLLEPQPERMYLTHYCSVENPAPLAAWLHRQIDDYVAIVARADPTTPYAGIYSALLDYHREALRNHGCALDRKGFDDLLAMDIGLCAQGLEVWLQRNG</sequence>
<evidence type="ECO:0000259" key="1">
    <source>
        <dbReference type="SMART" id="SM00849"/>
    </source>
</evidence>
<feature type="domain" description="Metallo-beta-lactamase" evidence="1">
    <location>
        <begin position="26"/>
        <end position="231"/>
    </location>
</feature>
<dbReference type="Proteomes" id="UP000250928">
    <property type="component" value="Unassembled WGS sequence"/>
</dbReference>
<keyword evidence="2" id="KW-0378">Hydrolase</keyword>
<evidence type="ECO:0000313" key="3">
    <source>
        <dbReference type="Proteomes" id="UP000250928"/>
    </source>
</evidence>
<dbReference type="AlphaFoldDB" id="A0A6N4DTJ2"/>
<dbReference type="PANTHER" id="PTHR42951">
    <property type="entry name" value="METALLO-BETA-LACTAMASE DOMAIN-CONTAINING"/>
    <property type="match status" value="1"/>
</dbReference>
<comment type="caution">
    <text evidence="2">The sequence shown here is derived from an EMBL/GenBank/DDBJ whole genome shotgun (WGS) entry which is preliminary data.</text>
</comment>
<dbReference type="InterPro" id="IPR050855">
    <property type="entry name" value="NDM-1-like"/>
</dbReference>
<dbReference type="EMBL" id="PQCO01000195">
    <property type="protein sequence ID" value="PUE01749.1"/>
    <property type="molecule type" value="Genomic_DNA"/>
</dbReference>
<accession>A0A6N4DTJ2</accession>
<dbReference type="GO" id="GO:0016787">
    <property type="term" value="F:hydrolase activity"/>
    <property type="evidence" value="ECO:0007669"/>
    <property type="project" value="UniProtKB-KW"/>
</dbReference>
<evidence type="ECO:0000313" key="2">
    <source>
        <dbReference type="EMBL" id="PUE01749.1"/>
    </source>
</evidence>
<organism evidence="2 3">
    <name type="scientific">Candidatus Sedimenticola endophacoides</name>
    <dbReference type="NCBI Taxonomy" id="2548426"/>
    <lineage>
        <taxon>Bacteria</taxon>
        <taxon>Pseudomonadati</taxon>
        <taxon>Pseudomonadota</taxon>
        <taxon>Gammaproteobacteria</taxon>
        <taxon>Chromatiales</taxon>
        <taxon>Sedimenticolaceae</taxon>
        <taxon>Sedimenticola</taxon>
    </lineage>
</organism>
<dbReference type="InterPro" id="IPR036866">
    <property type="entry name" value="RibonucZ/Hydroxyglut_hydro"/>
</dbReference>
<gene>
    <name evidence="2" type="ORF">C3L24_07360</name>
</gene>
<dbReference type="PANTHER" id="PTHR42951:SF22">
    <property type="entry name" value="METALLO BETA-LACTAMASE SUPERFAMILY LIPOPROTEIN"/>
    <property type="match status" value="1"/>
</dbReference>
<dbReference type="SUPFAM" id="SSF56281">
    <property type="entry name" value="Metallo-hydrolase/oxidoreductase"/>
    <property type="match status" value="1"/>
</dbReference>